<dbReference type="RefSeq" id="WP_129358121.1">
    <property type="nucleotide sequence ID" value="NZ_CP065738.1"/>
</dbReference>
<dbReference type="NCBIfam" id="TIGR03544">
    <property type="entry name" value="DivI1A_domain"/>
    <property type="match status" value="1"/>
</dbReference>
<dbReference type="InterPro" id="IPR007793">
    <property type="entry name" value="DivIVA_fam"/>
</dbReference>
<keyword evidence="6 9" id="KW-0175">Coiled coil</keyword>
<organism evidence="11 12">
    <name type="scientific">Rothia kristinae</name>
    <dbReference type="NCBI Taxonomy" id="37923"/>
    <lineage>
        <taxon>Bacteria</taxon>
        <taxon>Bacillati</taxon>
        <taxon>Actinomycetota</taxon>
        <taxon>Actinomycetes</taxon>
        <taxon>Micrococcales</taxon>
        <taxon>Micrococcaceae</taxon>
        <taxon>Rothia</taxon>
    </lineage>
</organism>
<evidence type="ECO:0000313" key="12">
    <source>
        <dbReference type="Proteomes" id="UP000594975"/>
    </source>
</evidence>
<dbReference type="EMBL" id="CP065738">
    <property type="protein sequence ID" value="QPT53213.1"/>
    <property type="molecule type" value="Genomic_DNA"/>
</dbReference>
<dbReference type="InterPro" id="IPR019933">
    <property type="entry name" value="DivIVA_domain"/>
</dbReference>
<evidence type="ECO:0000256" key="4">
    <source>
        <dbReference type="ARBA" id="ARBA00022490"/>
    </source>
</evidence>
<name>A0A7T3CFI3_9MICC</name>
<keyword evidence="5" id="KW-0132">Cell division</keyword>
<evidence type="ECO:0000256" key="3">
    <source>
        <dbReference type="ARBA" id="ARBA00018787"/>
    </source>
</evidence>
<comment type="subcellular location">
    <subcellularLocation>
        <location evidence="1">Cytoplasm</location>
    </subcellularLocation>
</comment>
<feature type="region of interest" description="Disordered" evidence="10">
    <location>
        <begin position="49"/>
        <end position="170"/>
    </location>
</feature>
<keyword evidence="4" id="KW-0963">Cytoplasm</keyword>
<evidence type="ECO:0000256" key="5">
    <source>
        <dbReference type="ARBA" id="ARBA00022618"/>
    </source>
</evidence>
<protein>
    <recommendedName>
        <fullName evidence="3">Cell wall synthesis protein Wag31</fullName>
    </recommendedName>
    <alternativeName>
        <fullName evidence="8">Antigen 84</fullName>
    </alternativeName>
</protein>
<dbReference type="Pfam" id="PF05103">
    <property type="entry name" value="DivIVA"/>
    <property type="match status" value="1"/>
</dbReference>
<feature type="coiled-coil region" evidence="9">
    <location>
        <begin position="200"/>
        <end position="238"/>
    </location>
</feature>
<evidence type="ECO:0000256" key="7">
    <source>
        <dbReference type="ARBA" id="ARBA00023306"/>
    </source>
</evidence>
<feature type="compositionally biased region" description="Low complexity" evidence="10">
    <location>
        <begin position="138"/>
        <end position="170"/>
    </location>
</feature>
<evidence type="ECO:0000256" key="6">
    <source>
        <dbReference type="ARBA" id="ARBA00023054"/>
    </source>
</evidence>
<keyword evidence="7" id="KW-0131">Cell cycle</keyword>
<dbReference type="GO" id="GO:0005737">
    <property type="term" value="C:cytoplasm"/>
    <property type="evidence" value="ECO:0007669"/>
    <property type="project" value="UniProtKB-SubCell"/>
</dbReference>
<dbReference type="GO" id="GO:0051301">
    <property type="term" value="P:cell division"/>
    <property type="evidence" value="ECO:0007669"/>
    <property type="project" value="UniProtKB-KW"/>
</dbReference>
<evidence type="ECO:0000256" key="2">
    <source>
        <dbReference type="ARBA" id="ARBA00009008"/>
    </source>
</evidence>
<sequence>MALTPEEVVEKTFQPTKFREGYDQQEVDLFLDDVVAELKRLNEENRTLRQALSEHGIPDPTAEGAAQTGTAGQASDAAEESGAGEGASSVAALSQPTEDQTVSAPAEQDLTPAGDAPAEDAAAELPADADVVEEAETVEAPAPAESAADSAPATPQSAAPAGSTESAESAAAVIAMAQRLHDEYVSEGRSERARLISEGQLQAETLVAEAEAQRKEVMENLETNKAALESDVEALRAFEASYRARLREHLESRLTELENTAGLEPDAA</sequence>
<dbReference type="Gene3D" id="6.10.250.660">
    <property type="match status" value="1"/>
</dbReference>
<dbReference type="AlphaFoldDB" id="A0A7T3CFI3"/>
<proteinExistence type="inferred from homology"/>
<dbReference type="PANTHER" id="PTHR35794:SF2">
    <property type="entry name" value="CELL DIVISION PROTEIN DIVIVA"/>
    <property type="match status" value="1"/>
</dbReference>
<evidence type="ECO:0000313" key="11">
    <source>
        <dbReference type="EMBL" id="QPT53213.1"/>
    </source>
</evidence>
<reference evidence="11 12" key="1">
    <citation type="submission" date="2020-12" db="EMBL/GenBank/DDBJ databases">
        <title>FDA dAtabase for Regulatory Grade micrObial Sequences (FDA-ARGOS): Supporting development and validation of Infectious Disease Dx tests.</title>
        <authorList>
            <person name="Sproer C."/>
            <person name="Gronow S."/>
            <person name="Severitt S."/>
            <person name="Schroder I."/>
            <person name="Tallon L."/>
            <person name="Sadzewicz L."/>
            <person name="Zhao X."/>
            <person name="Boylan J."/>
            <person name="Ott S."/>
            <person name="Bowen H."/>
            <person name="Vavikolanu K."/>
            <person name="Mehta A."/>
            <person name="Aluvathingal J."/>
            <person name="Nadendla S."/>
            <person name="Lowell S."/>
            <person name="Myers T."/>
            <person name="Yan Y."/>
            <person name="Sichtig H."/>
        </authorList>
    </citation>
    <scope>NUCLEOTIDE SEQUENCE [LARGE SCALE GENOMIC DNA]</scope>
    <source>
        <strain evidence="11 12">FDAARGOS_864</strain>
    </source>
</reference>
<dbReference type="GeneID" id="93546706"/>
<evidence type="ECO:0000256" key="8">
    <source>
        <dbReference type="ARBA" id="ARBA00031737"/>
    </source>
</evidence>
<evidence type="ECO:0000256" key="1">
    <source>
        <dbReference type="ARBA" id="ARBA00004496"/>
    </source>
</evidence>
<feature type="compositionally biased region" description="Polar residues" evidence="10">
    <location>
        <begin position="94"/>
        <end position="103"/>
    </location>
</feature>
<feature type="compositionally biased region" description="Low complexity" evidence="10">
    <location>
        <begin position="61"/>
        <end position="76"/>
    </location>
</feature>
<accession>A0A7T3CFI3</accession>
<gene>
    <name evidence="11" type="ORF">I6G21_08000</name>
</gene>
<evidence type="ECO:0000256" key="9">
    <source>
        <dbReference type="SAM" id="Coils"/>
    </source>
</evidence>
<dbReference type="KEGG" id="rkr:I6G21_08000"/>
<dbReference type="PANTHER" id="PTHR35794">
    <property type="entry name" value="CELL DIVISION PROTEIN DIVIVA"/>
    <property type="match status" value="1"/>
</dbReference>
<evidence type="ECO:0000256" key="10">
    <source>
        <dbReference type="SAM" id="MobiDB-lite"/>
    </source>
</evidence>
<dbReference type="Proteomes" id="UP000594975">
    <property type="component" value="Chromosome"/>
</dbReference>
<comment type="similarity">
    <text evidence="2">Belongs to the DivIVA family.</text>
</comment>